<dbReference type="EMBL" id="DRTV01000147">
    <property type="protein sequence ID" value="HHF58202.1"/>
    <property type="molecule type" value="Genomic_DNA"/>
</dbReference>
<dbReference type="InterPro" id="IPR035965">
    <property type="entry name" value="PAS-like_dom_sf"/>
</dbReference>
<dbReference type="PROSITE" id="PS50113">
    <property type="entry name" value="PAC"/>
    <property type="match status" value="1"/>
</dbReference>
<dbReference type="SUPFAM" id="SSF55781">
    <property type="entry name" value="GAF domain-like"/>
    <property type="match status" value="1"/>
</dbReference>
<comment type="caution">
    <text evidence="2">The sequence shown here is derived from an EMBL/GenBank/DDBJ whole genome shotgun (WGS) entry which is preliminary data.</text>
</comment>
<reference evidence="2" key="1">
    <citation type="journal article" date="2020" name="mSystems">
        <title>Genome- and Community-Level Interaction Insights into Carbon Utilization and Element Cycling Functions of Hydrothermarchaeota in Hydrothermal Sediment.</title>
        <authorList>
            <person name="Zhou Z."/>
            <person name="Liu Y."/>
            <person name="Xu W."/>
            <person name="Pan J."/>
            <person name="Luo Z.H."/>
            <person name="Li M."/>
        </authorList>
    </citation>
    <scope>NUCLEOTIDE SEQUENCE [LARGE SCALE GENOMIC DNA]</scope>
    <source>
        <strain evidence="2">HyVt-94</strain>
    </source>
</reference>
<dbReference type="InterPro" id="IPR000014">
    <property type="entry name" value="PAS"/>
</dbReference>
<dbReference type="Gene3D" id="3.30.450.20">
    <property type="entry name" value="PAS domain"/>
    <property type="match status" value="1"/>
</dbReference>
<dbReference type="InterPro" id="IPR003018">
    <property type="entry name" value="GAF"/>
</dbReference>
<evidence type="ECO:0000259" key="1">
    <source>
        <dbReference type="PROSITE" id="PS50113"/>
    </source>
</evidence>
<dbReference type="Proteomes" id="UP000886014">
    <property type="component" value="Unassembled WGS sequence"/>
</dbReference>
<dbReference type="AlphaFoldDB" id="A0A7C5I4N2"/>
<dbReference type="SUPFAM" id="SSF55785">
    <property type="entry name" value="PYP-like sensor domain (PAS domain)"/>
    <property type="match status" value="1"/>
</dbReference>
<dbReference type="InterPro" id="IPR000700">
    <property type="entry name" value="PAS-assoc_C"/>
</dbReference>
<organism evidence="2">
    <name type="scientific">candidate division WOR-3 bacterium</name>
    <dbReference type="NCBI Taxonomy" id="2052148"/>
    <lineage>
        <taxon>Bacteria</taxon>
        <taxon>Bacteria division WOR-3</taxon>
    </lineage>
</organism>
<name>A0A7C5I4N2_UNCW3</name>
<dbReference type="Pfam" id="PF13185">
    <property type="entry name" value="GAF_2"/>
    <property type="match status" value="1"/>
</dbReference>
<sequence length="298" mass="34732">EEARKRGEKIPERYEFRIISKDGKTKTVEVTTVNIGKKGEVKVMGILRDITERIKAEEEVLKLSELYLKISMSINRNDSIEKFGEEMIEIIKEAFECDFANFFICDEKVLIPVAHIGYPPDLQNISIKNIKIDESQPWEVVKACLSKKERYVENLQEYEPLSFNRDLYRKYNLRELYTIPLITKNELHGVIQVATSSKNVLPNEKRRILSSISEEIAAGIAKIKAEEEMKRVLEEERRFKMDTSHYFFNPITIAKGYLHLAMEEAPEECKKKIESAYHAITRVEKVVKNVTQRGEIRE</sequence>
<proteinExistence type="predicted"/>
<feature type="non-terminal residue" evidence="2">
    <location>
        <position position="1"/>
    </location>
</feature>
<feature type="domain" description="PAC" evidence="1">
    <location>
        <begin position="12"/>
        <end position="62"/>
    </location>
</feature>
<evidence type="ECO:0000313" key="2">
    <source>
        <dbReference type="EMBL" id="HHF58202.1"/>
    </source>
</evidence>
<protein>
    <submittedName>
        <fullName evidence="2">PAS domain S-box protein</fullName>
    </submittedName>
</protein>
<dbReference type="InterPro" id="IPR029016">
    <property type="entry name" value="GAF-like_dom_sf"/>
</dbReference>
<dbReference type="Gene3D" id="3.30.450.40">
    <property type="match status" value="1"/>
</dbReference>
<accession>A0A7C5I4N2</accession>
<gene>
    <name evidence="2" type="ORF">ENL41_02120</name>
</gene>
<dbReference type="NCBIfam" id="TIGR00229">
    <property type="entry name" value="sensory_box"/>
    <property type="match status" value="1"/>
</dbReference>